<gene>
    <name evidence="2" type="primary">atp8</name>
</gene>
<proteinExistence type="predicted"/>
<accession>A0A0C5APP0</accession>
<dbReference type="RefSeq" id="YP_009123028.1">
    <property type="nucleotide sequence ID" value="NC_026560.1"/>
</dbReference>
<keyword evidence="2" id="KW-0496">Mitochondrion</keyword>
<keyword evidence="1" id="KW-0812">Transmembrane</keyword>
<name>A0A0C5APP0_AUSPA</name>
<dbReference type="EMBL" id="KP205430">
    <property type="protein sequence ID" value="AJK90912.1"/>
    <property type="molecule type" value="Genomic_DNA"/>
</dbReference>
<geneLocation type="mitochondrion" evidence="2"/>
<feature type="transmembrane region" description="Helical" evidence="1">
    <location>
        <begin position="6"/>
        <end position="27"/>
    </location>
</feature>
<protein>
    <submittedName>
        <fullName evidence="2">Atp8 protein</fullName>
    </submittedName>
</protein>
<dbReference type="CTD" id="4509"/>
<reference evidence="2" key="1">
    <citation type="submission" date="2014-11" db="EMBL/GenBank/DDBJ databases">
        <title>The complete mitogenome of the endangered European freshwater crayfish, Austropotamobius pallipes.</title>
        <authorList>
            <person name="Gan H.M."/>
            <person name="Lee Y.P."/>
            <person name="Grandjean F."/>
            <person name="Austin C.M."/>
        </authorList>
    </citation>
    <scope>NUCLEOTIDE SEQUENCE</scope>
</reference>
<sequence length="49" mass="5902">MSPTLWVNLFVMFLLGLSLILILQYFLGTYLKLDLSKGLFYKEEKTWKW</sequence>
<evidence type="ECO:0000313" key="2">
    <source>
        <dbReference type="EMBL" id="AJK90912.1"/>
    </source>
</evidence>
<evidence type="ECO:0000256" key="1">
    <source>
        <dbReference type="SAM" id="Phobius"/>
    </source>
</evidence>
<dbReference type="AlphaFoldDB" id="A0A0C5APP0"/>
<keyword evidence="1" id="KW-0472">Membrane</keyword>
<organism evidence="2">
    <name type="scientific">Austropotamobius pallipes</name>
    <name type="common">White-clawed crayfish</name>
    <name type="synonym">Astacus pallipes</name>
    <dbReference type="NCBI Taxonomy" id="94943"/>
    <lineage>
        <taxon>Eukaryota</taxon>
        <taxon>Metazoa</taxon>
        <taxon>Ecdysozoa</taxon>
        <taxon>Arthropoda</taxon>
        <taxon>Crustacea</taxon>
        <taxon>Multicrustacea</taxon>
        <taxon>Malacostraca</taxon>
        <taxon>Eumalacostraca</taxon>
        <taxon>Eucarida</taxon>
        <taxon>Decapoda</taxon>
        <taxon>Pleocyemata</taxon>
        <taxon>Astacidea</taxon>
        <taxon>Astacoidea</taxon>
        <taxon>Astacidae</taxon>
        <taxon>Austropotamobius</taxon>
    </lineage>
</organism>
<keyword evidence="1" id="KW-1133">Transmembrane helix</keyword>
<dbReference type="GeneID" id="23630595"/>